<keyword evidence="2" id="KW-1185">Reference proteome</keyword>
<organism evidence="1 2">
    <name type="scientific">Oxytricha trifallax</name>
    <dbReference type="NCBI Taxonomy" id="1172189"/>
    <lineage>
        <taxon>Eukaryota</taxon>
        <taxon>Sar</taxon>
        <taxon>Alveolata</taxon>
        <taxon>Ciliophora</taxon>
        <taxon>Intramacronucleata</taxon>
        <taxon>Spirotrichea</taxon>
        <taxon>Stichotrichia</taxon>
        <taxon>Sporadotrichida</taxon>
        <taxon>Oxytrichidae</taxon>
        <taxon>Oxytrichinae</taxon>
        <taxon>Oxytricha</taxon>
    </lineage>
</organism>
<evidence type="ECO:0000313" key="2">
    <source>
        <dbReference type="Proteomes" id="UP000053232"/>
    </source>
</evidence>
<protein>
    <submittedName>
        <fullName evidence="1">Uncharacterized protein</fullName>
    </submittedName>
</protein>
<dbReference type="AlphaFoldDB" id="A0A073HYZ9"/>
<proteinExistence type="predicted"/>
<comment type="caution">
    <text evidence="1">The sequence shown here is derived from an EMBL/GenBank/DDBJ whole genome shotgun (WGS) entry which is preliminary data.</text>
</comment>
<dbReference type="Proteomes" id="UP000053232">
    <property type="component" value="Unassembled WGS sequence"/>
</dbReference>
<accession>A0A073HYZ9</accession>
<reference evidence="2" key="1">
    <citation type="journal article" date="2014" name="Cell">
        <title>The Architecture of a Scrambled Genome Reveals Massive Levels of Genomic Rearrangement during Development.</title>
        <authorList>
            <person name="Chen X."/>
            <person name="Bracht J.R."/>
            <person name="Goldman A.D."/>
            <person name="Dolzhenko E."/>
            <person name="Clay D.M."/>
            <person name="Swart E.C."/>
            <person name="Perlman D.H."/>
            <person name="Doak T.G."/>
            <person name="Stuart A."/>
            <person name="Amemiya C.T."/>
            <person name="Sebra R.P."/>
            <person name="Landweber L.F."/>
        </authorList>
    </citation>
    <scope>NUCLEOTIDE SEQUENCE [LARGE SCALE GENOMIC DNA]</scope>
    <source>
        <strain evidence="2">JRB310</strain>
    </source>
</reference>
<evidence type="ECO:0000313" key="1">
    <source>
        <dbReference type="EMBL" id="KEJ82455.1"/>
    </source>
</evidence>
<name>A0A073HYZ9_9SPIT</name>
<gene>
    <name evidence="1" type="ORF">OXYTRIMIC_077</name>
</gene>
<dbReference type="EMBL" id="ARYC01019505">
    <property type="protein sequence ID" value="KEJ82455.1"/>
    <property type="molecule type" value="Genomic_DNA"/>
</dbReference>
<sequence>MLQENPFIPYSFVLNVKRIINKTKATGFQWRYDEEIKNLQASMKKDNNPKETPAEAKACYSQIIQIIKKL</sequence>